<sequence length="136" mass="14699">MGNKILPSLPPDRFSSFNLGIYWTDLPHILANDSANAQSGYTGRKSSKTVSGSDLQVLPPLFWEGRTIASHELRLFEDVARFARLPSTSWGLRPLDPWLGAPRAEINPGPPAELGGIPYPPDPPVVGGQAPPSKMT</sequence>
<dbReference type="AlphaFoldDB" id="A0AAI8UV10"/>
<evidence type="ECO:0000256" key="1">
    <source>
        <dbReference type="SAM" id="MobiDB-lite"/>
    </source>
</evidence>
<evidence type="ECO:0000313" key="2">
    <source>
        <dbReference type="EMBL" id="CAH0746861.1"/>
    </source>
</evidence>
<evidence type="ECO:0000313" key="3">
    <source>
        <dbReference type="Proteomes" id="UP001152759"/>
    </source>
</evidence>
<gene>
    <name evidence="2" type="ORF">BEMITA_LOCUS28</name>
</gene>
<proteinExistence type="predicted"/>
<protein>
    <submittedName>
        <fullName evidence="2">Uncharacterized protein</fullName>
    </submittedName>
</protein>
<reference evidence="2" key="1">
    <citation type="submission" date="2021-12" db="EMBL/GenBank/DDBJ databases">
        <authorList>
            <person name="King R."/>
        </authorList>
    </citation>
    <scope>NUCLEOTIDE SEQUENCE</scope>
</reference>
<dbReference type="EMBL" id="CAKKNF020000002">
    <property type="protein sequence ID" value="CAH0746861.1"/>
    <property type="molecule type" value="Genomic_DNA"/>
</dbReference>
<comment type="caution">
    <text evidence="2">The sequence shown here is derived from an EMBL/GenBank/DDBJ whole genome shotgun (WGS) entry which is preliminary data.</text>
</comment>
<accession>A0AAI8UV10</accession>
<name>A0AAI8UV10_BEMTA</name>
<dbReference type="Proteomes" id="UP001152759">
    <property type="component" value="Unassembled WGS sequence"/>
</dbReference>
<keyword evidence="3" id="KW-1185">Reference proteome</keyword>
<organism evidence="2 3">
    <name type="scientific">Bemisia tabaci</name>
    <name type="common">Sweetpotato whitefly</name>
    <name type="synonym">Aleurodes tabaci</name>
    <dbReference type="NCBI Taxonomy" id="7038"/>
    <lineage>
        <taxon>Eukaryota</taxon>
        <taxon>Metazoa</taxon>
        <taxon>Ecdysozoa</taxon>
        <taxon>Arthropoda</taxon>
        <taxon>Hexapoda</taxon>
        <taxon>Insecta</taxon>
        <taxon>Pterygota</taxon>
        <taxon>Neoptera</taxon>
        <taxon>Paraneoptera</taxon>
        <taxon>Hemiptera</taxon>
        <taxon>Sternorrhyncha</taxon>
        <taxon>Aleyrodoidea</taxon>
        <taxon>Aleyrodidae</taxon>
        <taxon>Aleyrodinae</taxon>
        <taxon>Bemisia</taxon>
    </lineage>
</organism>
<feature type="region of interest" description="Disordered" evidence="1">
    <location>
        <begin position="101"/>
        <end position="136"/>
    </location>
</feature>